<evidence type="ECO:0000313" key="3">
    <source>
        <dbReference type="Proteomes" id="UP000827544"/>
    </source>
</evidence>
<evidence type="ECO:0000256" key="1">
    <source>
        <dbReference type="SAM" id="Phobius"/>
    </source>
</evidence>
<accession>A0AAE9CE99</accession>
<reference evidence="2" key="1">
    <citation type="submission" date="2021-10" db="EMBL/GenBank/DDBJ databases">
        <authorList>
            <person name="Lavering E.D."/>
            <person name="James R."/>
            <person name="Fairholm J.D."/>
            <person name="Ogilvie B.H."/>
            <person name="Thurgood T.L."/>
            <person name="Robison R.A."/>
            <person name="Grose J.H."/>
        </authorList>
    </citation>
    <scope>NUCLEOTIDE SEQUENCE</scope>
</reference>
<proteinExistence type="predicted"/>
<name>A0AAE9CE99_9CAUD</name>
<keyword evidence="1" id="KW-1133">Transmembrane helix</keyword>
<keyword evidence="3" id="KW-1185">Reference proteome</keyword>
<feature type="transmembrane region" description="Helical" evidence="1">
    <location>
        <begin position="46"/>
        <end position="69"/>
    </location>
</feature>
<evidence type="ECO:0000313" key="2">
    <source>
        <dbReference type="EMBL" id="UGO50881.1"/>
    </source>
</evidence>
<protein>
    <submittedName>
        <fullName evidence="2">Uncharacterized protein</fullName>
    </submittedName>
</protein>
<feature type="transmembrane region" description="Helical" evidence="1">
    <location>
        <begin position="20"/>
        <end position="40"/>
    </location>
</feature>
<sequence>MRENLKIFYNGLVKPFMTELKYICMGGFYVFMLAFIKFLYETRADYVLGELIIVPYSFMIIVALSYLGIGLHKSIETDKGGR</sequence>
<keyword evidence="1" id="KW-0812">Transmembrane</keyword>
<organism evidence="2 3">
    <name type="scientific">Bacillus phage vB_BanS_Nate</name>
    <dbReference type="NCBI Taxonomy" id="2894788"/>
    <lineage>
        <taxon>Viruses</taxon>
        <taxon>Duplodnaviria</taxon>
        <taxon>Heunggongvirae</taxon>
        <taxon>Uroviricota</taxon>
        <taxon>Caudoviricetes</taxon>
        <taxon>Joanripponvirinae</taxon>
        <taxon>Natevirus</taxon>
        <taxon>Natevirus nate</taxon>
    </lineage>
</organism>
<dbReference type="EMBL" id="OK499992">
    <property type="protein sequence ID" value="UGO50881.1"/>
    <property type="molecule type" value="Genomic_DNA"/>
</dbReference>
<gene>
    <name evidence="2" type="ORF">NATE_28</name>
</gene>
<keyword evidence="1" id="KW-0472">Membrane</keyword>
<dbReference type="Proteomes" id="UP000827544">
    <property type="component" value="Segment"/>
</dbReference>